<feature type="transmembrane region" description="Helical" evidence="9">
    <location>
        <begin position="91"/>
        <end position="110"/>
    </location>
</feature>
<dbReference type="RefSeq" id="WP_153720189.1">
    <property type="nucleotide sequence ID" value="NZ_WJPP01000007.1"/>
</dbReference>
<dbReference type="Proteomes" id="UP000433788">
    <property type="component" value="Unassembled WGS sequence"/>
</dbReference>
<evidence type="ECO:0000256" key="3">
    <source>
        <dbReference type="ARBA" id="ARBA00022475"/>
    </source>
</evidence>
<organism evidence="11 12">
    <name type="scientific">Spiribacter salilacus</name>
    <dbReference type="NCBI Taxonomy" id="2664894"/>
    <lineage>
        <taxon>Bacteria</taxon>
        <taxon>Pseudomonadati</taxon>
        <taxon>Pseudomonadota</taxon>
        <taxon>Gammaproteobacteria</taxon>
        <taxon>Chromatiales</taxon>
        <taxon>Ectothiorhodospiraceae</taxon>
        <taxon>Spiribacter</taxon>
    </lineage>
</organism>
<dbReference type="AlphaFoldDB" id="A0A6N7QXS2"/>
<feature type="transmembrane region" description="Helical" evidence="9">
    <location>
        <begin position="20"/>
        <end position="43"/>
    </location>
</feature>
<dbReference type="PANTHER" id="PTHR35011">
    <property type="entry name" value="2,3-DIKETO-L-GULONATE TRAP TRANSPORTER SMALL PERMEASE PROTEIN YIAM"/>
    <property type="match status" value="1"/>
</dbReference>
<evidence type="ECO:0000256" key="4">
    <source>
        <dbReference type="ARBA" id="ARBA00022519"/>
    </source>
</evidence>
<reference evidence="11 12" key="1">
    <citation type="submission" date="2019-11" db="EMBL/GenBank/DDBJ databases">
        <authorList>
            <person name="Zhang X.Y."/>
        </authorList>
    </citation>
    <scope>NUCLEOTIDE SEQUENCE [LARGE SCALE GENOMIC DNA]</scope>
    <source>
        <strain evidence="11 12">C176</strain>
    </source>
</reference>
<comment type="similarity">
    <text evidence="8 9">Belongs to the TRAP transporter small permease family.</text>
</comment>
<evidence type="ECO:0000256" key="1">
    <source>
        <dbReference type="ARBA" id="ARBA00004429"/>
    </source>
</evidence>
<keyword evidence="5 9" id="KW-0812">Transmembrane</keyword>
<dbReference type="InterPro" id="IPR055348">
    <property type="entry name" value="DctQ"/>
</dbReference>
<feature type="domain" description="Tripartite ATP-independent periplasmic transporters DctQ component" evidence="10">
    <location>
        <begin position="30"/>
        <end position="160"/>
    </location>
</feature>
<name>A0A6N7QXS2_9GAMM</name>
<protein>
    <recommendedName>
        <fullName evidence="9">TRAP transporter small permease protein</fullName>
    </recommendedName>
</protein>
<gene>
    <name evidence="11" type="ORF">GH984_10550</name>
</gene>
<accession>A0A6N7QXS2</accession>
<evidence type="ECO:0000256" key="7">
    <source>
        <dbReference type="ARBA" id="ARBA00023136"/>
    </source>
</evidence>
<proteinExistence type="inferred from homology"/>
<dbReference type="PANTHER" id="PTHR35011:SF4">
    <property type="entry name" value="SLL1102 PROTEIN"/>
    <property type="match status" value="1"/>
</dbReference>
<evidence type="ECO:0000313" key="11">
    <source>
        <dbReference type="EMBL" id="MRH79137.1"/>
    </source>
</evidence>
<sequence length="182" mass="19827">MSALLKLDRCVDRIADLTGVLAGLLITYCMVLGVVDVFLRYALNSASLWIGPTLQAAMVLIACTAGVYAFKEGTFVRLDVFYDGLSRRTKAILDLLTAGLGLIFLWVLMWKGKEAVELALLLKQTTPTVIPMPLAPIKAAIPISAMLMTIFVIRQIIKDIVTLIGPERPVGSDEAHEVLKAK</sequence>
<dbReference type="InterPro" id="IPR007387">
    <property type="entry name" value="TRAP_DctQ"/>
</dbReference>
<feature type="transmembrane region" description="Helical" evidence="9">
    <location>
        <begin position="130"/>
        <end position="153"/>
    </location>
</feature>
<evidence type="ECO:0000256" key="8">
    <source>
        <dbReference type="ARBA" id="ARBA00038436"/>
    </source>
</evidence>
<evidence type="ECO:0000259" key="10">
    <source>
        <dbReference type="Pfam" id="PF04290"/>
    </source>
</evidence>
<evidence type="ECO:0000256" key="2">
    <source>
        <dbReference type="ARBA" id="ARBA00022448"/>
    </source>
</evidence>
<dbReference type="GO" id="GO:0022857">
    <property type="term" value="F:transmembrane transporter activity"/>
    <property type="evidence" value="ECO:0007669"/>
    <property type="project" value="UniProtKB-UniRule"/>
</dbReference>
<keyword evidence="4 9" id="KW-0997">Cell inner membrane</keyword>
<evidence type="ECO:0000256" key="5">
    <source>
        <dbReference type="ARBA" id="ARBA00022692"/>
    </source>
</evidence>
<keyword evidence="12" id="KW-1185">Reference proteome</keyword>
<feature type="transmembrane region" description="Helical" evidence="9">
    <location>
        <begin position="49"/>
        <end position="70"/>
    </location>
</feature>
<keyword evidence="7 9" id="KW-0472">Membrane</keyword>
<comment type="subunit">
    <text evidence="9">The complex comprises the extracytoplasmic solute receptor protein and the two transmembrane proteins.</text>
</comment>
<keyword evidence="6 9" id="KW-1133">Transmembrane helix</keyword>
<comment type="caution">
    <text evidence="11">The sequence shown here is derived from an EMBL/GenBank/DDBJ whole genome shotgun (WGS) entry which is preliminary data.</text>
</comment>
<dbReference type="EMBL" id="WJPP01000007">
    <property type="protein sequence ID" value="MRH79137.1"/>
    <property type="molecule type" value="Genomic_DNA"/>
</dbReference>
<comment type="function">
    <text evidence="9">Part of the tripartite ATP-independent periplasmic (TRAP) transport system.</text>
</comment>
<dbReference type="GO" id="GO:0005886">
    <property type="term" value="C:plasma membrane"/>
    <property type="evidence" value="ECO:0007669"/>
    <property type="project" value="UniProtKB-SubCell"/>
</dbReference>
<keyword evidence="3" id="KW-1003">Cell membrane</keyword>
<evidence type="ECO:0000313" key="12">
    <source>
        <dbReference type="Proteomes" id="UP000433788"/>
    </source>
</evidence>
<comment type="subcellular location">
    <subcellularLocation>
        <location evidence="1 9">Cell inner membrane</location>
        <topology evidence="1 9">Multi-pass membrane protein</topology>
    </subcellularLocation>
</comment>
<dbReference type="Pfam" id="PF04290">
    <property type="entry name" value="DctQ"/>
    <property type="match status" value="1"/>
</dbReference>
<evidence type="ECO:0000256" key="6">
    <source>
        <dbReference type="ARBA" id="ARBA00022989"/>
    </source>
</evidence>
<keyword evidence="2 9" id="KW-0813">Transport</keyword>
<evidence type="ECO:0000256" key="9">
    <source>
        <dbReference type="RuleBase" id="RU369079"/>
    </source>
</evidence>